<protein>
    <submittedName>
        <fullName evidence="7">Transposase, IS605 OrfB family, central region</fullName>
    </submittedName>
</protein>
<proteinExistence type="inferred from homology"/>
<dbReference type="GO" id="GO:0003677">
    <property type="term" value="F:DNA binding"/>
    <property type="evidence" value="ECO:0007669"/>
    <property type="project" value="UniProtKB-KW"/>
</dbReference>
<dbReference type="EMBL" id="FQUY01000020">
    <property type="protein sequence ID" value="SHF37726.1"/>
    <property type="molecule type" value="Genomic_DNA"/>
</dbReference>
<comment type="similarity">
    <text evidence="1">In the C-terminal section; belongs to the transposase 35 family.</text>
</comment>
<evidence type="ECO:0000313" key="7">
    <source>
        <dbReference type="EMBL" id="SHF37726.1"/>
    </source>
</evidence>
<dbReference type="GO" id="GO:0032196">
    <property type="term" value="P:transposition"/>
    <property type="evidence" value="ECO:0007669"/>
    <property type="project" value="UniProtKB-KW"/>
</dbReference>
<keyword evidence="4" id="KW-0233">DNA recombination</keyword>
<keyword evidence="8" id="KW-1185">Reference proteome</keyword>
<name>A0A1M5B5N9_9FIRM</name>
<reference evidence="8" key="1">
    <citation type="submission" date="2016-11" db="EMBL/GenBank/DDBJ databases">
        <authorList>
            <person name="Varghese N."/>
            <person name="Submissions S."/>
        </authorList>
    </citation>
    <scope>NUCLEOTIDE SEQUENCE [LARGE SCALE GENOMIC DNA]</scope>
    <source>
        <strain evidence="8">DSM 12395</strain>
    </source>
</reference>
<dbReference type="NCBIfam" id="NF040570">
    <property type="entry name" value="guided_TnpB"/>
    <property type="match status" value="1"/>
</dbReference>
<dbReference type="RefSeq" id="WP_084127730.1">
    <property type="nucleotide sequence ID" value="NZ_FQUY01000020.1"/>
</dbReference>
<dbReference type="Pfam" id="PF01385">
    <property type="entry name" value="OrfB_IS605"/>
    <property type="match status" value="1"/>
</dbReference>
<dbReference type="Pfam" id="PF07282">
    <property type="entry name" value="Cas12f1-like_TNB"/>
    <property type="match status" value="1"/>
</dbReference>
<accession>A0A1M5B5N9</accession>
<dbReference type="AlphaFoldDB" id="A0A1M5B5N9"/>
<keyword evidence="2" id="KW-0815">Transposition</keyword>
<gene>
    <name evidence="7" type="ORF">SAMN02745133_02490</name>
</gene>
<dbReference type="NCBIfam" id="TIGR01766">
    <property type="entry name" value="IS200/IS605 family accessory protein TnpB-like domain"/>
    <property type="match status" value="1"/>
</dbReference>
<evidence type="ECO:0000256" key="4">
    <source>
        <dbReference type="ARBA" id="ARBA00023172"/>
    </source>
</evidence>
<keyword evidence="3" id="KW-0238">DNA-binding</keyword>
<evidence type="ECO:0000259" key="5">
    <source>
        <dbReference type="Pfam" id="PF01385"/>
    </source>
</evidence>
<dbReference type="InterPro" id="IPR001959">
    <property type="entry name" value="Transposase"/>
</dbReference>
<organism evidence="7 8">
    <name type="scientific">Desulforamulus putei DSM 12395</name>
    <dbReference type="NCBI Taxonomy" id="1121429"/>
    <lineage>
        <taxon>Bacteria</taxon>
        <taxon>Bacillati</taxon>
        <taxon>Bacillota</taxon>
        <taxon>Clostridia</taxon>
        <taxon>Eubacteriales</taxon>
        <taxon>Peptococcaceae</taxon>
        <taxon>Desulforamulus</taxon>
    </lineage>
</organism>
<dbReference type="InterPro" id="IPR010095">
    <property type="entry name" value="Cas12f1-like_TNB"/>
</dbReference>
<dbReference type="STRING" id="1121429.SAMN02745133_02490"/>
<evidence type="ECO:0000256" key="2">
    <source>
        <dbReference type="ARBA" id="ARBA00022578"/>
    </source>
</evidence>
<evidence type="ECO:0000259" key="6">
    <source>
        <dbReference type="Pfam" id="PF07282"/>
    </source>
</evidence>
<evidence type="ECO:0000256" key="1">
    <source>
        <dbReference type="ARBA" id="ARBA00008761"/>
    </source>
</evidence>
<feature type="domain" description="Probable transposase IS891/IS1136/IS1341" evidence="5">
    <location>
        <begin position="191"/>
        <end position="294"/>
    </location>
</feature>
<dbReference type="GO" id="GO:0006310">
    <property type="term" value="P:DNA recombination"/>
    <property type="evidence" value="ECO:0007669"/>
    <property type="project" value="UniProtKB-KW"/>
</dbReference>
<evidence type="ECO:0000256" key="3">
    <source>
        <dbReference type="ARBA" id="ARBA00023125"/>
    </source>
</evidence>
<dbReference type="OrthoDB" id="4278026at2"/>
<dbReference type="Proteomes" id="UP000184148">
    <property type="component" value="Unassembled WGS sequence"/>
</dbReference>
<feature type="domain" description="Cas12f1-like TNB" evidence="6">
    <location>
        <begin position="313"/>
        <end position="377"/>
    </location>
</feature>
<sequence length="427" mass="48426">MIELARKKKSSSNVPMQTLTARIKVLNLSDQDALLLGLLGFFATKLWNVANHHRCIVWDETGKIPGFAEQCRELKGNRWYKLLPSQSAQEVLGEQDDSYRSWYSHRKNGDKKARPPGFRKKDMLSTVTFKQKAFEILPDNRAKLKLPKTYGRWEIILEYQLPPDTALGKVQQVKLVYKHKTGDWYLHITHKVPIKYRETGNIMSLDLGIVNIVAGLITDGFSFTVPGGELLAIDRYFQKEKAKCTKSTSKKCVELNVKWGRQHNHYLHVLTKWLVNLAITHNVFTIAVGELKGIRTDKNWGDVGNQKLHAWPFSKIISLLTYKAALAGIRVVKVSEKNTSTTCPVCSKRVKKARVHRGLFIHCKQAFNADLVGAYNILRRYLRETGLGSCLDWSGVVGALARPAVNLFVWRKTTPLGRGQGTFKQAS</sequence>
<evidence type="ECO:0000313" key="8">
    <source>
        <dbReference type="Proteomes" id="UP000184148"/>
    </source>
</evidence>